<dbReference type="Proteomes" id="UP001062846">
    <property type="component" value="Chromosome 4"/>
</dbReference>
<organism evidence="1 2">
    <name type="scientific">Rhododendron molle</name>
    <name type="common">Chinese azalea</name>
    <name type="synonym">Azalea mollis</name>
    <dbReference type="NCBI Taxonomy" id="49168"/>
    <lineage>
        <taxon>Eukaryota</taxon>
        <taxon>Viridiplantae</taxon>
        <taxon>Streptophyta</taxon>
        <taxon>Embryophyta</taxon>
        <taxon>Tracheophyta</taxon>
        <taxon>Spermatophyta</taxon>
        <taxon>Magnoliopsida</taxon>
        <taxon>eudicotyledons</taxon>
        <taxon>Gunneridae</taxon>
        <taxon>Pentapetalae</taxon>
        <taxon>asterids</taxon>
        <taxon>Ericales</taxon>
        <taxon>Ericaceae</taxon>
        <taxon>Ericoideae</taxon>
        <taxon>Rhodoreae</taxon>
        <taxon>Rhododendron</taxon>
    </lineage>
</organism>
<keyword evidence="2" id="KW-1185">Reference proteome</keyword>
<evidence type="ECO:0000313" key="1">
    <source>
        <dbReference type="EMBL" id="KAI8559953.1"/>
    </source>
</evidence>
<accession>A0ACC0P2T1</accession>
<name>A0ACC0P2T1_RHOML</name>
<comment type="caution">
    <text evidence="1">The sequence shown here is derived from an EMBL/GenBank/DDBJ whole genome shotgun (WGS) entry which is preliminary data.</text>
</comment>
<evidence type="ECO:0000313" key="2">
    <source>
        <dbReference type="Proteomes" id="UP001062846"/>
    </source>
</evidence>
<dbReference type="EMBL" id="CM046391">
    <property type="protein sequence ID" value="KAI8559953.1"/>
    <property type="molecule type" value="Genomic_DNA"/>
</dbReference>
<reference evidence="1" key="1">
    <citation type="submission" date="2022-02" db="EMBL/GenBank/DDBJ databases">
        <title>Plant Genome Project.</title>
        <authorList>
            <person name="Zhang R.-G."/>
        </authorList>
    </citation>
    <scope>NUCLEOTIDE SEQUENCE</scope>
    <source>
        <strain evidence="1">AT1</strain>
    </source>
</reference>
<proteinExistence type="predicted"/>
<gene>
    <name evidence="1" type="ORF">RHMOL_Rhmol04G0216700</name>
</gene>
<sequence>MVEGVEEEEEDPEEEDPEEEDPEEPEEDSADEDGFHDPPQNEADWQHLMEMQHLDAIDNGWESNEEEIVGEPGWMIWTAPDVIDIEVDSDDQTAAVLEPFRLLYLGSTELYKLRASFCNSSQSISKCSYCSIVAVTAAVMVPVFRSCFVATIYGSVTGDSYWSYPVQPKLHRLLWLHLFRSCCCSAVIESSPASCYSVETFYFETVAECFRGLYDDEDDEGGLHKVDPDCYRVVLYKSAWEEDLRD</sequence>
<protein>
    <submittedName>
        <fullName evidence="1">Uncharacterized protein</fullName>
    </submittedName>
</protein>